<organism evidence="3 4">
    <name type="scientific">Phyllotreta striolata</name>
    <name type="common">Striped flea beetle</name>
    <name type="synonym">Crioceris striolata</name>
    <dbReference type="NCBI Taxonomy" id="444603"/>
    <lineage>
        <taxon>Eukaryota</taxon>
        <taxon>Metazoa</taxon>
        <taxon>Ecdysozoa</taxon>
        <taxon>Arthropoda</taxon>
        <taxon>Hexapoda</taxon>
        <taxon>Insecta</taxon>
        <taxon>Pterygota</taxon>
        <taxon>Neoptera</taxon>
        <taxon>Endopterygota</taxon>
        <taxon>Coleoptera</taxon>
        <taxon>Polyphaga</taxon>
        <taxon>Cucujiformia</taxon>
        <taxon>Chrysomeloidea</taxon>
        <taxon>Chrysomelidae</taxon>
        <taxon>Galerucinae</taxon>
        <taxon>Alticini</taxon>
        <taxon>Phyllotreta</taxon>
    </lineage>
</organism>
<evidence type="ECO:0000313" key="4">
    <source>
        <dbReference type="Proteomes" id="UP001153712"/>
    </source>
</evidence>
<proteinExistence type="predicted"/>
<dbReference type="Pfam" id="PF00564">
    <property type="entry name" value="PB1"/>
    <property type="match status" value="1"/>
</dbReference>
<dbReference type="InterPro" id="IPR000270">
    <property type="entry name" value="PB1_dom"/>
</dbReference>
<evidence type="ECO:0000313" key="3">
    <source>
        <dbReference type="EMBL" id="CAG9857119.1"/>
    </source>
</evidence>
<feature type="compositionally biased region" description="Basic and acidic residues" evidence="1">
    <location>
        <begin position="171"/>
        <end position="187"/>
    </location>
</feature>
<accession>A0A9N9XMD1</accession>
<dbReference type="PANTHER" id="PTHR15335:SF7">
    <property type="entry name" value="PROTEIN TFG"/>
    <property type="match status" value="1"/>
</dbReference>
<dbReference type="CDD" id="cd06401">
    <property type="entry name" value="PB1_TFG"/>
    <property type="match status" value="1"/>
</dbReference>
<dbReference type="GO" id="GO:0048208">
    <property type="term" value="P:COPII vesicle coating"/>
    <property type="evidence" value="ECO:0007669"/>
    <property type="project" value="InterPro"/>
</dbReference>
<dbReference type="Gene3D" id="3.10.20.90">
    <property type="entry name" value="Phosphatidylinositol 3-kinase Catalytic Subunit, Chain A, domain 1"/>
    <property type="match status" value="1"/>
</dbReference>
<feature type="compositionally biased region" description="Polar residues" evidence="1">
    <location>
        <begin position="135"/>
        <end position="167"/>
    </location>
</feature>
<dbReference type="InterPro" id="IPR053793">
    <property type="entry name" value="PB1-like"/>
</dbReference>
<name>A0A9N9XMD1_PHYSR</name>
<protein>
    <recommendedName>
        <fullName evidence="2">PB1 domain-containing protein</fullName>
    </recommendedName>
</protein>
<feature type="region of interest" description="Disordered" evidence="1">
    <location>
        <begin position="267"/>
        <end position="324"/>
    </location>
</feature>
<dbReference type="InterPro" id="IPR033512">
    <property type="entry name" value="TFG"/>
</dbReference>
<gene>
    <name evidence="3" type="ORF">PHYEVI_LOCUS3530</name>
</gene>
<reference evidence="3" key="1">
    <citation type="submission" date="2022-01" db="EMBL/GenBank/DDBJ databases">
        <authorList>
            <person name="King R."/>
        </authorList>
    </citation>
    <scope>NUCLEOTIDE SEQUENCE</scope>
</reference>
<dbReference type="PANTHER" id="PTHR15335">
    <property type="entry name" value="PROTEIN TFG"/>
    <property type="match status" value="1"/>
</dbReference>
<dbReference type="AlphaFoldDB" id="A0A9N9XMD1"/>
<dbReference type="SMART" id="SM00666">
    <property type="entry name" value="PB1"/>
    <property type="match status" value="1"/>
</dbReference>
<feature type="compositionally biased region" description="Low complexity" evidence="1">
    <location>
        <begin position="202"/>
        <end position="219"/>
    </location>
</feature>
<evidence type="ECO:0000256" key="1">
    <source>
        <dbReference type="SAM" id="MobiDB-lite"/>
    </source>
</evidence>
<feature type="compositionally biased region" description="Polar residues" evidence="1">
    <location>
        <begin position="188"/>
        <end position="198"/>
    </location>
</feature>
<dbReference type="OrthoDB" id="1594986at2759"/>
<dbReference type="SUPFAM" id="SSF54277">
    <property type="entry name" value="CAD &amp; PB1 domains"/>
    <property type="match status" value="1"/>
</dbReference>
<dbReference type="Proteomes" id="UP001153712">
    <property type="component" value="Chromosome 13"/>
</dbReference>
<feature type="domain" description="PB1" evidence="2">
    <location>
        <begin position="12"/>
        <end position="93"/>
    </location>
</feature>
<feature type="compositionally biased region" description="Polar residues" evidence="1">
    <location>
        <begin position="267"/>
        <end position="291"/>
    </location>
</feature>
<dbReference type="PROSITE" id="PS51745">
    <property type="entry name" value="PB1"/>
    <property type="match status" value="1"/>
</dbReference>
<keyword evidence="4" id="KW-1185">Reference proteome</keyword>
<evidence type="ECO:0000259" key="2">
    <source>
        <dbReference type="PROSITE" id="PS51745"/>
    </source>
</evidence>
<dbReference type="GO" id="GO:0042802">
    <property type="term" value="F:identical protein binding"/>
    <property type="evidence" value="ECO:0007669"/>
    <property type="project" value="InterPro"/>
</dbReference>
<dbReference type="InterPro" id="IPR034857">
    <property type="entry name" value="PB1_TFG"/>
</dbReference>
<dbReference type="GO" id="GO:0070971">
    <property type="term" value="C:endoplasmic reticulum exit site"/>
    <property type="evidence" value="ECO:0007669"/>
    <property type="project" value="TreeGrafter"/>
</dbReference>
<dbReference type="EMBL" id="OU900106">
    <property type="protein sequence ID" value="CAG9857119.1"/>
    <property type="molecule type" value="Genomic_DNA"/>
</dbReference>
<sequence length="324" mass="35833">MEMKSDLDLSGKLIIKVQLGDDIRRIPIHNESLTYDELVLMMQRVFRGKLSANDDITIKYKDEDGDLITIFESNDLSFAIQCSRILKLQILLNADLKKDSHTALSSNEVGNLKKQLRSIRDQVNTILETIDVQETKPTNTGRGDAGDSSNIDLNQSGPSMSKVNSSEFDPLQEKNQKNGTEEAKDNSKPSTPQINNEAGSRPQSVSMTTTPSQQSVVTSAANPHGMSDYFGRASNAGNFPGMQYSSLPYPQQYNFQSSGRYVPQVMETPQQVSSSNYSNANLPYGQQQQYGHSPVVYPSSTQGNPYPKGFAQPSPQHGFMPPRQ</sequence>
<feature type="region of interest" description="Disordered" evidence="1">
    <location>
        <begin position="130"/>
        <end position="223"/>
    </location>
</feature>